<sequence>MEAQGEMMSVLLRGMPSHSRAQRATCNQRHHQKQQHRMTCDIGHNGSLHDNMPADSAPTTPPPLPPLLRLPPQVRRRIYFRAGLAPVDWDRTPLVLDLHGDFGFDSSRLCFYGLLLSCRAIYAEASELLYSLNWFVIRMPASASPGATYMPQHTGLAPLRALTGSSLASLRHLKIVLSEASCHPRKKALRRGQCCDYVDPPRVPCIPRLHPCGQHAPLGHDGPLQDSDTAQTALAEWQSTAASLSARGVSLASLELSVVCDVQPHRPDIAQLAVAPLASLAPLRACHIRLSRQHSTQIQEIANDAVLRARGISAATTEGQTALKAPGSSGLGSRLLALPCELRFRILEHTDLITPWREVTWNRCSAQYSASRTGCRDVDGMGRACPPWVHHGCRFSQCWISFPEPSMGCFCGVAHSASSPTCRCWAPPSGLFLVCKDLYHDAQFIFFSGNRFVVHDFNPMFAWQHPPVPAGGGYPNDRFAISVFLKDIVPAGCLSLLRFVEMVFPPYPHDSWPQDGDNALDDWIDCIHRLKHNANVSALTLRLYMADTSDYRPQADRAELTREDGQEVLKGYARILGPLSELGNLGLARFYAHFVWPWTWTEGVQSRVREGDSQWLLRKEATLKERAERLVMGARYSTLDTGGAEPQECLWRLTFYRDC</sequence>
<name>A0ABR1NTE7_DIAER</name>
<evidence type="ECO:0000256" key="1">
    <source>
        <dbReference type="SAM" id="MobiDB-lite"/>
    </source>
</evidence>
<gene>
    <name evidence="2" type="ORF">SLS63_011691</name>
</gene>
<dbReference type="InterPro" id="IPR038883">
    <property type="entry name" value="AN11006-like"/>
</dbReference>
<dbReference type="EMBL" id="JAKNSF020000115">
    <property type="protein sequence ID" value="KAK7714569.1"/>
    <property type="molecule type" value="Genomic_DNA"/>
</dbReference>
<accession>A0ABR1NTE7</accession>
<evidence type="ECO:0000313" key="3">
    <source>
        <dbReference type="Proteomes" id="UP001430848"/>
    </source>
</evidence>
<feature type="region of interest" description="Disordered" evidence="1">
    <location>
        <begin position="43"/>
        <end position="68"/>
    </location>
</feature>
<dbReference type="PANTHER" id="PTHR42085:SF6">
    <property type="entry name" value="F-BOX DOMAIN-CONTAINING PROTEIN"/>
    <property type="match status" value="1"/>
</dbReference>
<protein>
    <recommendedName>
        <fullName evidence="4">F-box domain-containing protein</fullName>
    </recommendedName>
</protein>
<organism evidence="2 3">
    <name type="scientific">Diaporthe eres</name>
    <name type="common">Phomopsis oblonga</name>
    <dbReference type="NCBI Taxonomy" id="83184"/>
    <lineage>
        <taxon>Eukaryota</taxon>
        <taxon>Fungi</taxon>
        <taxon>Dikarya</taxon>
        <taxon>Ascomycota</taxon>
        <taxon>Pezizomycotina</taxon>
        <taxon>Sordariomycetes</taxon>
        <taxon>Sordariomycetidae</taxon>
        <taxon>Diaporthales</taxon>
        <taxon>Diaporthaceae</taxon>
        <taxon>Diaporthe</taxon>
        <taxon>Diaporthe eres species complex</taxon>
    </lineage>
</organism>
<evidence type="ECO:0008006" key="4">
    <source>
        <dbReference type="Google" id="ProtNLM"/>
    </source>
</evidence>
<dbReference type="Proteomes" id="UP001430848">
    <property type="component" value="Unassembled WGS sequence"/>
</dbReference>
<feature type="compositionally biased region" description="Pro residues" evidence="1">
    <location>
        <begin position="59"/>
        <end position="68"/>
    </location>
</feature>
<reference evidence="2 3" key="1">
    <citation type="submission" date="2024-02" db="EMBL/GenBank/DDBJ databases">
        <title>De novo assembly and annotation of 12 fungi associated with fruit tree decline syndrome in Ontario, Canada.</title>
        <authorList>
            <person name="Sulman M."/>
            <person name="Ellouze W."/>
            <person name="Ilyukhin E."/>
        </authorList>
    </citation>
    <scope>NUCLEOTIDE SEQUENCE [LARGE SCALE GENOMIC DNA]</scope>
    <source>
        <strain evidence="2 3">M169</strain>
    </source>
</reference>
<proteinExistence type="predicted"/>
<comment type="caution">
    <text evidence="2">The sequence shown here is derived from an EMBL/GenBank/DDBJ whole genome shotgun (WGS) entry which is preliminary data.</text>
</comment>
<dbReference type="PANTHER" id="PTHR42085">
    <property type="entry name" value="F-BOX DOMAIN-CONTAINING PROTEIN"/>
    <property type="match status" value="1"/>
</dbReference>
<keyword evidence="3" id="KW-1185">Reference proteome</keyword>
<evidence type="ECO:0000313" key="2">
    <source>
        <dbReference type="EMBL" id="KAK7714569.1"/>
    </source>
</evidence>